<keyword evidence="1" id="KW-1133">Transmembrane helix</keyword>
<comment type="caution">
    <text evidence="2">The sequence shown here is derived from an EMBL/GenBank/DDBJ whole genome shotgun (WGS) entry which is preliminary data.</text>
</comment>
<keyword evidence="1" id="KW-0472">Membrane</keyword>
<gene>
    <name evidence="2" type="ORF">HMPREF9952_0231</name>
</gene>
<accession>F9Q7I7</accession>
<dbReference type="Proteomes" id="UP000006235">
    <property type="component" value="Unassembled WGS sequence"/>
</dbReference>
<protein>
    <submittedName>
        <fullName evidence="2">Uncharacterized protein</fullName>
    </submittedName>
</protein>
<reference evidence="2 3" key="1">
    <citation type="submission" date="2011-07" db="EMBL/GenBank/DDBJ databases">
        <authorList>
            <person name="Harkins D.M."/>
            <person name="Madupu R."/>
            <person name="Durkin A.S."/>
            <person name="Torralba M."/>
            <person name="Methe B."/>
            <person name="Sutton G.G."/>
            <person name="Nelson K.E."/>
        </authorList>
    </citation>
    <scope>NUCLEOTIDE SEQUENCE [LARGE SCALE GENOMIC DNA]</scope>
    <source>
        <strain evidence="2 3">HK 85</strain>
    </source>
</reference>
<dbReference type="STRING" id="1035188.HMPREF9952_0231"/>
<evidence type="ECO:0000313" key="3">
    <source>
        <dbReference type="Proteomes" id="UP000006235"/>
    </source>
</evidence>
<sequence length="77" mass="8984">MKMKFKSVLLDILTWVLWIYIITFVIRYAQGIFTQPVLETFFFVDVIGLMFGAAILLVLLAYFWSIITVEKTEKSKA</sequence>
<evidence type="ECO:0000256" key="1">
    <source>
        <dbReference type="SAM" id="Phobius"/>
    </source>
</evidence>
<feature type="transmembrane region" description="Helical" evidence="1">
    <location>
        <begin position="41"/>
        <end position="67"/>
    </location>
</feature>
<evidence type="ECO:0000313" key="2">
    <source>
        <dbReference type="EMBL" id="EGV06589.1"/>
    </source>
</evidence>
<proteinExistence type="predicted"/>
<dbReference type="AlphaFoldDB" id="F9Q7I7"/>
<feature type="transmembrane region" description="Helical" evidence="1">
    <location>
        <begin position="12"/>
        <end position="29"/>
    </location>
</feature>
<organism evidence="2 3">
    <name type="scientific">Haemophilus pittmaniae HK 85</name>
    <dbReference type="NCBI Taxonomy" id="1035188"/>
    <lineage>
        <taxon>Bacteria</taxon>
        <taxon>Pseudomonadati</taxon>
        <taxon>Pseudomonadota</taxon>
        <taxon>Gammaproteobacteria</taxon>
        <taxon>Pasteurellales</taxon>
        <taxon>Pasteurellaceae</taxon>
        <taxon>Haemophilus</taxon>
    </lineage>
</organism>
<name>F9Q7I7_9PAST</name>
<dbReference type="EMBL" id="AFUV01000006">
    <property type="protein sequence ID" value="EGV06589.1"/>
    <property type="molecule type" value="Genomic_DNA"/>
</dbReference>
<keyword evidence="1" id="KW-0812">Transmembrane</keyword>